<evidence type="ECO:0000259" key="1">
    <source>
        <dbReference type="Pfam" id="PF01094"/>
    </source>
</evidence>
<feature type="domain" description="Receptor ligand binding region" evidence="1">
    <location>
        <begin position="8"/>
        <end position="63"/>
    </location>
</feature>
<organism evidence="2 3">
    <name type="scientific">Crenichthys baileyi</name>
    <name type="common">White River springfish</name>
    <dbReference type="NCBI Taxonomy" id="28760"/>
    <lineage>
        <taxon>Eukaryota</taxon>
        <taxon>Metazoa</taxon>
        <taxon>Chordata</taxon>
        <taxon>Craniata</taxon>
        <taxon>Vertebrata</taxon>
        <taxon>Euteleostomi</taxon>
        <taxon>Actinopterygii</taxon>
        <taxon>Neopterygii</taxon>
        <taxon>Teleostei</taxon>
        <taxon>Neoteleostei</taxon>
        <taxon>Acanthomorphata</taxon>
        <taxon>Ovalentaria</taxon>
        <taxon>Atherinomorphae</taxon>
        <taxon>Cyprinodontiformes</taxon>
        <taxon>Goodeidae</taxon>
        <taxon>Crenichthys</taxon>
    </lineage>
</organism>
<accession>A0AAV9SCD0</accession>
<reference evidence="2 3" key="1">
    <citation type="submission" date="2021-06" db="EMBL/GenBank/DDBJ databases">
        <authorList>
            <person name="Palmer J.M."/>
        </authorList>
    </citation>
    <scope>NUCLEOTIDE SEQUENCE [LARGE SCALE GENOMIC DNA]</scope>
    <source>
        <strain evidence="2 3">MEX-2019</strain>
        <tissue evidence="2">Muscle</tissue>
    </source>
</reference>
<keyword evidence="3" id="KW-1185">Reference proteome</keyword>
<dbReference type="AlphaFoldDB" id="A0AAV9SCD0"/>
<dbReference type="Gene3D" id="3.40.50.2300">
    <property type="match status" value="1"/>
</dbReference>
<evidence type="ECO:0000313" key="2">
    <source>
        <dbReference type="EMBL" id="KAK5619004.1"/>
    </source>
</evidence>
<gene>
    <name evidence="2" type="ORF">CRENBAI_004079</name>
</gene>
<proteinExistence type="predicted"/>
<evidence type="ECO:0000313" key="3">
    <source>
        <dbReference type="Proteomes" id="UP001311232"/>
    </source>
</evidence>
<dbReference type="Proteomes" id="UP001311232">
    <property type="component" value="Unassembled WGS sequence"/>
</dbReference>
<dbReference type="InterPro" id="IPR001828">
    <property type="entry name" value="ANF_lig-bd_rcpt"/>
</dbReference>
<protein>
    <recommendedName>
        <fullName evidence="1">Receptor ligand binding region domain-containing protein</fullName>
    </recommendedName>
</protein>
<comment type="caution">
    <text evidence="2">The sequence shown here is derived from an EMBL/GenBank/DDBJ whole genome shotgun (WGS) entry which is preliminary data.</text>
</comment>
<name>A0AAV9SCD0_9TELE</name>
<dbReference type="Pfam" id="PF01094">
    <property type="entry name" value="ANF_receptor"/>
    <property type="match status" value="1"/>
</dbReference>
<dbReference type="EMBL" id="JAHHUM010000590">
    <property type="protein sequence ID" value="KAK5619004.1"/>
    <property type="molecule type" value="Genomic_DNA"/>
</dbReference>
<sequence length="84" mass="9621">MTGASFLKVFQDLDKRKEGQIIIDCETERLTGILKEIVEQGKNAKSYHYILANLARNRFTHVETASLLGTFLEHRVRLQGSRES</sequence>